<accession>A0ACB7SKR0</accession>
<organism evidence="1 2">
    <name type="scientific">Hyalomma asiaticum</name>
    <name type="common">Tick</name>
    <dbReference type="NCBI Taxonomy" id="266040"/>
    <lineage>
        <taxon>Eukaryota</taxon>
        <taxon>Metazoa</taxon>
        <taxon>Ecdysozoa</taxon>
        <taxon>Arthropoda</taxon>
        <taxon>Chelicerata</taxon>
        <taxon>Arachnida</taxon>
        <taxon>Acari</taxon>
        <taxon>Parasitiformes</taxon>
        <taxon>Ixodida</taxon>
        <taxon>Ixodoidea</taxon>
        <taxon>Ixodidae</taxon>
        <taxon>Hyalomminae</taxon>
        <taxon>Hyalomma</taxon>
    </lineage>
</organism>
<evidence type="ECO:0000313" key="1">
    <source>
        <dbReference type="EMBL" id="KAH6933712.1"/>
    </source>
</evidence>
<evidence type="ECO:0000313" key="2">
    <source>
        <dbReference type="Proteomes" id="UP000821845"/>
    </source>
</evidence>
<comment type="caution">
    <text evidence="1">The sequence shown here is derived from an EMBL/GenBank/DDBJ whole genome shotgun (WGS) entry which is preliminary data.</text>
</comment>
<reference evidence="1" key="1">
    <citation type="submission" date="2020-05" db="EMBL/GenBank/DDBJ databases">
        <title>Large-scale comparative analyses of tick genomes elucidate their genetic diversity and vector capacities.</title>
        <authorList>
            <person name="Jia N."/>
            <person name="Wang J."/>
            <person name="Shi W."/>
            <person name="Du L."/>
            <person name="Sun Y."/>
            <person name="Zhan W."/>
            <person name="Jiang J."/>
            <person name="Wang Q."/>
            <person name="Zhang B."/>
            <person name="Ji P."/>
            <person name="Sakyi L.B."/>
            <person name="Cui X."/>
            <person name="Yuan T."/>
            <person name="Jiang B."/>
            <person name="Yang W."/>
            <person name="Lam T.T.-Y."/>
            <person name="Chang Q."/>
            <person name="Ding S."/>
            <person name="Wang X."/>
            <person name="Zhu J."/>
            <person name="Ruan X."/>
            <person name="Zhao L."/>
            <person name="Wei J."/>
            <person name="Que T."/>
            <person name="Du C."/>
            <person name="Cheng J."/>
            <person name="Dai P."/>
            <person name="Han X."/>
            <person name="Huang E."/>
            <person name="Gao Y."/>
            <person name="Liu J."/>
            <person name="Shao H."/>
            <person name="Ye R."/>
            <person name="Li L."/>
            <person name="Wei W."/>
            <person name="Wang X."/>
            <person name="Wang C."/>
            <person name="Yang T."/>
            <person name="Huo Q."/>
            <person name="Li W."/>
            <person name="Guo W."/>
            <person name="Chen H."/>
            <person name="Zhou L."/>
            <person name="Ni X."/>
            <person name="Tian J."/>
            <person name="Zhou Y."/>
            <person name="Sheng Y."/>
            <person name="Liu T."/>
            <person name="Pan Y."/>
            <person name="Xia L."/>
            <person name="Li J."/>
            <person name="Zhao F."/>
            <person name="Cao W."/>
        </authorList>
    </citation>
    <scope>NUCLEOTIDE SEQUENCE</scope>
    <source>
        <strain evidence="1">Hyas-2018</strain>
    </source>
</reference>
<dbReference type="EMBL" id="CM023484">
    <property type="protein sequence ID" value="KAH6933712.1"/>
    <property type="molecule type" value="Genomic_DNA"/>
</dbReference>
<keyword evidence="2" id="KW-1185">Reference proteome</keyword>
<sequence length="550" mass="60492">MIALGFITAMLALAIVLLVLRKQMPSKIHASTAEASTSPSPTPDPATGCLAPAEQAFLFTENGVIYGRNLDLGENKSLRTFMGVPYATYVGRFLRAAPQGRFDHGSLVAFSRTPKRVRTNLSPAHCLNLNVWAPPACNPAKDVNNKTVIVALAENWFRTASLPLSPSWSELAASEDVAVFVPNYRRGIMGFLNTGEQGVPGNAGLFDLIAALRWIKWNAPNFGGDPDSMVALGQGSGAAMLSLALRSLGRGFFKRAILLDMSPFSMMPRNDRYVGGSVALRLCRLMGCREQTGINASLYLQRSYMDETLLAYAKAMDELWFVPSFDQEPLIFPPGKLVAEYGFEGLDLMCGVDRRAGKLLFGHYLSPLLQRADGKGKDEASSLAKLLKYFLKETTKDFEDMLPRLVGDIKTHYGTAVRDNLHDVLEEFFADLVFRCPMMMLAEEAASARQHSSVFHFVGTTNGTQDFVLTTSQIARFAKSGKAPSLPGGQPWVPYAKGSSRTMHLPDGAPTDTLRERCKVGRQVYDYYWRVYGTGRTVIWPIANSGRQRA</sequence>
<gene>
    <name evidence="1" type="ORF">HPB50_017678</name>
</gene>
<dbReference type="Proteomes" id="UP000821845">
    <property type="component" value="Chromosome 4"/>
</dbReference>
<proteinExistence type="predicted"/>
<protein>
    <submittedName>
        <fullName evidence="1">Uncharacterized protein</fullName>
    </submittedName>
</protein>
<name>A0ACB7SKR0_HYAAI</name>